<comment type="caution">
    <text evidence="5">The sequence shown here is derived from an EMBL/GenBank/DDBJ whole genome shotgun (WGS) entry which is preliminary data.</text>
</comment>
<keyword evidence="2" id="KW-1133">Transmembrane helix</keyword>
<feature type="signal peptide" evidence="3">
    <location>
        <begin position="1"/>
        <end position="23"/>
    </location>
</feature>
<dbReference type="InterPro" id="IPR045957">
    <property type="entry name" value="DUF6377"/>
</dbReference>
<dbReference type="EMBL" id="DXCK01000038">
    <property type="protein sequence ID" value="HIZ01071.1"/>
    <property type="molecule type" value="Genomic_DNA"/>
</dbReference>
<evidence type="ECO:0000313" key="5">
    <source>
        <dbReference type="EMBL" id="HIZ01071.1"/>
    </source>
</evidence>
<sequence length="528" mass="61386">MKKTLTFLLLWMGGMCLPSGAAAMTAVDSLRNVLAAVDYLVMQRAYVHTCHERRLDSIKVEMRQSTDVWKKYNLCGTLFYEYLHYQADSSLHYVEKKKELLPLLNRPDMEAEIHINRAEVYGVMGLYDKALEELQSVSPADMEDGMRKYYYGVFCGYYGWKADYTSEAALHETYLQQAAQYRDSILMLMPPGVNHDIVFGEQLLRSQTPDEVIARLKANLDKETDKKAQSYLHYTLSEAYAASGDTLRQMYHLARTAMLDLETSVREYAALQELAWLLYLRNDAERAYRYVACSLEDAMACNARLRLLESGKVYPVIEKTLAMMKEAEHRRTTIMLAVVGFLFLLLVLATFYLVRWMKQLEATRRKLSEANDALQEEGRVKNAYIVCYLNRCVEYLEKQEQYRRSLEKLAMASKLSELFKLIREDSYLREERKNFYTEFDRTFLSLFPNFVQDLNALLEDDARLSLRQDGMLSTELRIFALMRLGVDDTGSISHFLGCSLTTVYNYRSKMRNRAKGDKDSFEERVMKI</sequence>
<evidence type="ECO:0000256" key="1">
    <source>
        <dbReference type="SAM" id="Coils"/>
    </source>
</evidence>
<keyword evidence="2" id="KW-0472">Membrane</keyword>
<keyword evidence="2" id="KW-0812">Transmembrane</keyword>
<feature type="chain" id="PRO_5039679152" description="DUF6377 domain-containing protein" evidence="3">
    <location>
        <begin position="24"/>
        <end position="528"/>
    </location>
</feature>
<gene>
    <name evidence="5" type="ORF">H9819_02315</name>
</gene>
<evidence type="ECO:0000259" key="4">
    <source>
        <dbReference type="Pfam" id="PF19904"/>
    </source>
</evidence>
<keyword evidence="1" id="KW-0175">Coiled coil</keyword>
<reference evidence="5" key="2">
    <citation type="submission" date="2021-04" db="EMBL/GenBank/DDBJ databases">
        <authorList>
            <person name="Gilroy R."/>
        </authorList>
    </citation>
    <scope>NUCLEOTIDE SEQUENCE</scope>
    <source>
        <strain evidence="5">ChiHjej12B11-24981</strain>
    </source>
</reference>
<feature type="coiled-coil region" evidence="1">
    <location>
        <begin position="353"/>
        <end position="380"/>
    </location>
</feature>
<dbReference type="AlphaFoldDB" id="A0A9D2CW55"/>
<keyword evidence="3" id="KW-0732">Signal</keyword>
<evidence type="ECO:0000256" key="3">
    <source>
        <dbReference type="SAM" id="SignalP"/>
    </source>
</evidence>
<proteinExistence type="predicted"/>
<evidence type="ECO:0000313" key="6">
    <source>
        <dbReference type="Proteomes" id="UP000824023"/>
    </source>
</evidence>
<organism evidence="5 6">
    <name type="scientific">Candidatus Bacteroides merdipullorum</name>
    <dbReference type="NCBI Taxonomy" id="2838474"/>
    <lineage>
        <taxon>Bacteria</taxon>
        <taxon>Pseudomonadati</taxon>
        <taxon>Bacteroidota</taxon>
        <taxon>Bacteroidia</taxon>
        <taxon>Bacteroidales</taxon>
        <taxon>Bacteroidaceae</taxon>
        <taxon>Bacteroides</taxon>
    </lineage>
</organism>
<name>A0A9D2CW55_9BACE</name>
<feature type="transmembrane region" description="Helical" evidence="2">
    <location>
        <begin position="334"/>
        <end position="354"/>
    </location>
</feature>
<evidence type="ECO:0000256" key="2">
    <source>
        <dbReference type="SAM" id="Phobius"/>
    </source>
</evidence>
<protein>
    <recommendedName>
        <fullName evidence="4">DUF6377 domain-containing protein</fullName>
    </recommendedName>
</protein>
<accession>A0A9D2CW55</accession>
<dbReference type="Proteomes" id="UP000824023">
    <property type="component" value="Unassembled WGS sequence"/>
</dbReference>
<reference evidence="5" key="1">
    <citation type="journal article" date="2021" name="PeerJ">
        <title>Extensive microbial diversity within the chicken gut microbiome revealed by metagenomics and culture.</title>
        <authorList>
            <person name="Gilroy R."/>
            <person name="Ravi A."/>
            <person name="Getino M."/>
            <person name="Pursley I."/>
            <person name="Horton D.L."/>
            <person name="Alikhan N.F."/>
            <person name="Baker D."/>
            <person name="Gharbi K."/>
            <person name="Hall N."/>
            <person name="Watson M."/>
            <person name="Adriaenssens E.M."/>
            <person name="Foster-Nyarko E."/>
            <person name="Jarju S."/>
            <person name="Secka A."/>
            <person name="Antonio M."/>
            <person name="Oren A."/>
            <person name="Chaudhuri R.R."/>
            <person name="La Ragione R."/>
            <person name="Hildebrand F."/>
            <person name="Pallen M.J."/>
        </authorList>
    </citation>
    <scope>NUCLEOTIDE SEQUENCE</scope>
    <source>
        <strain evidence="5">ChiHjej12B11-24981</strain>
    </source>
</reference>
<feature type="domain" description="DUF6377" evidence="4">
    <location>
        <begin position="260"/>
        <end position="492"/>
    </location>
</feature>
<dbReference type="Pfam" id="PF19904">
    <property type="entry name" value="DUF6377"/>
    <property type="match status" value="1"/>
</dbReference>